<comment type="caution">
    <text evidence="1">The sequence shown here is derived from an EMBL/GenBank/DDBJ whole genome shotgun (WGS) entry which is preliminary data.</text>
</comment>
<evidence type="ECO:0000313" key="2">
    <source>
        <dbReference type="Proteomes" id="UP001365128"/>
    </source>
</evidence>
<reference evidence="1 2" key="1">
    <citation type="submission" date="2024-04" db="EMBL/GenBank/DDBJ databases">
        <title>Phyllosticta paracitricarpa is synonymous to the EU quarantine fungus P. citricarpa based on phylogenomic analyses.</title>
        <authorList>
            <consortium name="Lawrence Berkeley National Laboratory"/>
            <person name="Van Ingen-Buijs V.A."/>
            <person name="Van Westerhoven A.C."/>
            <person name="Haridas S."/>
            <person name="Skiadas P."/>
            <person name="Martin F."/>
            <person name="Groenewald J.Z."/>
            <person name="Crous P.W."/>
            <person name="Seidl M.F."/>
        </authorList>
    </citation>
    <scope>NUCLEOTIDE SEQUENCE [LARGE SCALE GENOMIC DNA]</scope>
    <source>
        <strain evidence="1 2">CBS 122670</strain>
    </source>
</reference>
<keyword evidence="2" id="KW-1185">Reference proteome</keyword>
<dbReference type="Proteomes" id="UP001365128">
    <property type="component" value="Unassembled WGS sequence"/>
</dbReference>
<dbReference type="EMBL" id="JBBPDW010000022">
    <property type="protein sequence ID" value="KAK7542928.1"/>
    <property type="molecule type" value="Genomic_DNA"/>
</dbReference>
<organism evidence="1 2">
    <name type="scientific">Phyllosticta citricarpa</name>
    <dbReference type="NCBI Taxonomy" id="55181"/>
    <lineage>
        <taxon>Eukaryota</taxon>
        <taxon>Fungi</taxon>
        <taxon>Dikarya</taxon>
        <taxon>Ascomycota</taxon>
        <taxon>Pezizomycotina</taxon>
        <taxon>Dothideomycetes</taxon>
        <taxon>Dothideomycetes incertae sedis</taxon>
        <taxon>Botryosphaeriales</taxon>
        <taxon>Phyllostictaceae</taxon>
        <taxon>Phyllosticta</taxon>
    </lineage>
</organism>
<proteinExistence type="predicted"/>
<protein>
    <submittedName>
        <fullName evidence="1">Uncharacterized protein</fullName>
    </submittedName>
</protein>
<evidence type="ECO:0000313" key="1">
    <source>
        <dbReference type="EMBL" id="KAK7542928.1"/>
    </source>
</evidence>
<gene>
    <name evidence="1" type="ORF">IWX46DRAFT_161775</name>
</gene>
<name>A0ABR1M9D8_9PEZI</name>
<accession>A0ABR1M9D8</accession>
<sequence length="204" mass="22350">MASALSQPLTGHPSIRSAKKDISHNSACMCPYACSLHSRKFPPPPLLLQSHQPSLFLTNCPSIWHAQTTASTTCFLSTCFRAARLTGLWRKREVSDVRIAAVRADALGLVWLAGSAHFELFDSLSCVHVWSQLLVTLLHKLNCSTLSLSCPILSGPAPVFPALPLPSFPSPLPVFYSSIPIATKQTKQLPTNQPTIYQTRLNYL</sequence>